<evidence type="ECO:0000313" key="3">
    <source>
        <dbReference type="Proteomes" id="UP001152888"/>
    </source>
</evidence>
<dbReference type="SUPFAM" id="SSF56219">
    <property type="entry name" value="DNase I-like"/>
    <property type="match status" value="1"/>
</dbReference>
<accession>A0A9P0QGI4</accession>
<proteinExistence type="predicted"/>
<dbReference type="InterPro" id="IPR036691">
    <property type="entry name" value="Endo/exonu/phosph_ase_sf"/>
</dbReference>
<dbReference type="GO" id="GO:0007508">
    <property type="term" value="P:larval heart development"/>
    <property type="evidence" value="ECO:0007669"/>
    <property type="project" value="TreeGrafter"/>
</dbReference>
<dbReference type="Proteomes" id="UP001152888">
    <property type="component" value="Unassembled WGS sequence"/>
</dbReference>
<dbReference type="InterPro" id="IPR005135">
    <property type="entry name" value="Endo/exonuclease/phosphatase"/>
</dbReference>
<sequence>MNSDKFKVLIFGHINCRSVLSGFHEFSTLVQNNNLDIVGISETWLSKDISNDHIRMNGYNCYRCDRDGRGGGVAVFVNNHYNSSIISFGQDPSLEYIWLKVQLPKQKIAIGILYRPAHSSVTEAGNTFDNMLPAILAEYDDIILAGDINVNLLLVCNNLTKCLDSYNLKQVISEPTRITESTLTLLDPIYLSKPESCLRSGTINADMITDHYLAFCDIRIALPKNQQKFVTFRDFHSLNEIAFEQDLKSFPWWHIISIDDIEDKINFLTDSILCLFNVHCPKKVVRVNKAPAPWLDDNIKLVFRQRAEALSKFKRDRTAASWQQYTYFRNRALTLVRRGKRDYLQAVQNQDIKKFYKTLKTFKVQSQKDSTIPVSLSDPYKINEAFISIFENSDLACADKIAYYRANKNNSKFKFQFYKVTIDTVVKIIHKIKSNSSGTDEITLHMILLCIPEIDVYLTHIINCCLERRYFPNQWKRAIVIPLPKCSDPTNYGQLRPISLLPVLGPLLCSLYISDLETEVKSCTIQFFADDTQIFYSFRSNDLETANNKINQDLAQIEKFNSSHNLRLNPLKTNMLVYANRTKKNTLKNDIDIHLKGNKLISVDHSKNLGIIMDDDLKFVAHVNYLITQCYAILRVLFANKAILHKSARKQLCEYFVFSKISYCLVVYYPYLDIITRNRIQSIMNTCCRLVNDLRKYDHISNAINELKWMKIDKMYKYQLLNLTHKVLYSKTPSYLVNKFIRRGNMHRINIRYRETFSIPRHSTSLFQNSYIYNAIKSYNSLDRSLKETNPLSKFKKKVKEVLLDQQRSRL</sequence>
<dbReference type="GO" id="GO:0061343">
    <property type="term" value="P:cell adhesion involved in heart morphogenesis"/>
    <property type="evidence" value="ECO:0007669"/>
    <property type="project" value="TreeGrafter"/>
</dbReference>
<dbReference type="Pfam" id="PF03372">
    <property type="entry name" value="Exo_endo_phos"/>
    <property type="match status" value="1"/>
</dbReference>
<protein>
    <recommendedName>
        <fullName evidence="1">Endonuclease/exonuclease/phosphatase domain-containing protein</fullName>
    </recommendedName>
</protein>
<dbReference type="OrthoDB" id="6781885at2759"/>
<name>A0A9P0QGI4_ACAOB</name>
<dbReference type="PANTHER" id="PTHR33395">
    <property type="entry name" value="TRANSCRIPTASE, PUTATIVE-RELATED-RELATED"/>
    <property type="match status" value="1"/>
</dbReference>
<keyword evidence="3" id="KW-1185">Reference proteome</keyword>
<reference evidence="2" key="1">
    <citation type="submission" date="2022-03" db="EMBL/GenBank/DDBJ databases">
        <authorList>
            <person name="Sayadi A."/>
        </authorList>
    </citation>
    <scope>NUCLEOTIDE SEQUENCE</scope>
</reference>
<evidence type="ECO:0000259" key="1">
    <source>
        <dbReference type="Pfam" id="PF03372"/>
    </source>
</evidence>
<dbReference type="Gene3D" id="3.60.10.10">
    <property type="entry name" value="Endonuclease/exonuclease/phosphatase"/>
    <property type="match status" value="1"/>
</dbReference>
<feature type="domain" description="Endonuclease/exonuclease/phosphatase" evidence="1">
    <location>
        <begin position="25"/>
        <end position="150"/>
    </location>
</feature>
<evidence type="ECO:0000313" key="2">
    <source>
        <dbReference type="EMBL" id="CAH2020186.1"/>
    </source>
</evidence>
<gene>
    <name evidence="2" type="ORF">ACAOBT_LOCUS37687</name>
</gene>
<dbReference type="EMBL" id="CAKOFQ010010825">
    <property type="protein sequence ID" value="CAH2020186.1"/>
    <property type="molecule type" value="Genomic_DNA"/>
</dbReference>
<dbReference type="GO" id="GO:0031012">
    <property type="term" value="C:extracellular matrix"/>
    <property type="evidence" value="ECO:0007669"/>
    <property type="project" value="TreeGrafter"/>
</dbReference>
<dbReference type="GO" id="GO:0003824">
    <property type="term" value="F:catalytic activity"/>
    <property type="evidence" value="ECO:0007669"/>
    <property type="project" value="InterPro"/>
</dbReference>
<dbReference type="AlphaFoldDB" id="A0A9P0QGI4"/>
<comment type="caution">
    <text evidence="2">The sequence shown here is derived from an EMBL/GenBank/DDBJ whole genome shotgun (WGS) entry which is preliminary data.</text>
</comment>
<organism evidence="2 3">
    <name type="scientific">Acanthoscelides obtectus</name>
    <name type="common">Bean weevil</name>
    <name type="synonym">Bruchus obtectus</name>
    <dbReference type="NCBI Taxonomy" id="200917"/>
    <lineage>
        <taxon>Eukaryota</taxon>
        <taxon>Metazoa</taxon>
        <taxon>Ecdysozoa</taxon>
        <taxon>Arthropoda</taxon>
        <taxon>Hexapoda</taxon>
        <taxon>Insecta</taxon>
        <taxon>Pterygota</taxon>
        <taxon>Neoptera</taxon>
        <taxon>Endopterygota</taxon>
        <taxon>Coleoptera</taxon>
        <taxon>Polyphaga</taxon>
        <taxon>Cucujiformia</taxon>
        <taxon>Chrysomeloidea</taxon>
        <taxon>Chrysomelidae</taxon>
        <taxon>Bruchinae</taxon>
        <taxon>Bruchini</taxon>
        <taxon>Acanthoscelides</taxon>
    </lineage>
</organism>
<dbReference type="PANTHER" id="PTHR33395:SF22">
    <property type="entry name" value="REVERSE TRANSCRIPTASE DOMAIN-CONTAINING PROTEIN"/>
    <property type="match status" value="1"/>
</dbReference>